<feature type="compositionally biased region" description="Pro residues" evidence="1">
    <location>
        <begin position="32"/>
        <end position="45"/>
    </location>
</feature>
<evidence type="ECO:0000256" key="1">
    <source>
        <dbReference type="SAM" id="MobiDB-lite"/>
    </source>
</evidence>
<accession>A0AAP9ER14</accession>
<evidence type="ECO:0000313" key="3">
    <source>
        <dbReference type="EMBL" id="QEH95711.1"/>
    </source>
</evidence>
<name>A0AAP9ER14_GLUTH</name>
<organism evidence="3 4">
    <name type="scientific">Gluconobacter thailandicus</name>
    <dbReference type="NCBI Taxonomy" id="257438"/>
    <lineage>
        <taxon>Bacteria</taxon>
        <taxon>Pseudomonadati</taxon>
        <taxon>Pseudomonadota</taxon>
        <taxon>Alphaproteobacteria</taxon>
        <taxon>Acetobacterales</taxon>
        <taxon>Acetobacteraceae</taxon>
        <taxon>Gluconobacter</taxon>
    </lineage>
</organism>
<dbReference type="AlphaFoldDB" id="A0AAP9ER14"/>
<evidence type="ECO:0008006" key="5">
    <source>
        <dbReference type="Google" id="ProtNLM"/>
    </source>
</evidence>
<feature type="region of interest" description="Disordered" evidence="1">
    <location>
        <begin position="29"/>
        <end position="53"/>
    </location>
</feature>
<gene>
    <name evidence="3" type="ORF">FXF46_05060</name>
</gene>
<evidence type="ECO:0000313" key="4">
    <source>
        <dbReference type="Proteomes" id="UP000323560"/>
    </source>
</evidence>
<dbReference type="Gene3D" id="2.160.20.120">
    <property type="match status" value="1"/>
</dbReference>
<dbReference type="RefSeq" id="WP_061509961.1">
    <property type="nucleotide sequence ID" value="NZ_CP043043.1"/>
</dbReference>
<feature type="signal peptide" evidence="2">
    <location>
        <begin position="1"/>
        <end position="29"/>
    </location>
</feature>
<dbReference type="KEGG" id="gti:FXF46_05060"/>
<proteinExistence type="predicted"/>
<protein>
    <recommendedName>
        <fullName evidence="5">Auto-transporter adhesin head GIN domain-containing protein</fullName>
    </recommendedName>
</protein>
<dbReference type="EMBL" id="CP043043">
    <property type="protein sequence ID" value="QEH95711.1"/>
    <property type="molecule type" value="Genomic_DNA"/>
</dbReference>
<dbReference type="Proteomes" id="UP000323560">
    <property type="component" value="Chromosome"/>
</dbReference>
<sequence length="467" mass="50480">MARHRSLRNLGQGCAAFVLSAVFTTSALAQTPPLPPEPPAPPSPPASIDVNTPPGRFLDLAPSCLTDLHIRAGVTPSVLSGNAVLTIDGHDKLELSLKDHSCDTDGSAEIEVPMGTNIGFRGNETHVIATGILGRMSGFTANGDVEIEQASDISLRMTGNGNVSIDRVFGNVKVQNFSNGDLSIGTAQSPDVELVATSSGDLTIKGGWIDTLSIRDMGSSDITAHVWAKAAHLAVYGSGNVTVDRVTKTLSQTHFGSGALNVEATGGAHVETTNKVDGDAIARDVLASLGSHLSATEANHLGNVPILLNTHSSHHHSLMRLIITLVIIGLILRRARRYRERTGQSFFANLWTDASEGYASFVRNWEARMRERRGEGAHTTVEPPHIHYTRRAVDLYEEVVHTAREQKQRHASRVHPSAPDAVSLSPALIRLNERLARLEPRLARMEQFVTSPDFALERQFRDLERSA</sequence>
<keyword evidence="2" id="KW-0732">Signal</keyword>
<evidence type="ECO:0000256" key="2">
    <source>
        <dbReference type="SAM" id="SignalP"/>
    </source>
</evidence>
<feature type="chain" id="PRO_5042872500" description="Auto-transporter adhesin head GIN domain-containing protein" evidence="2">
    <location>
        <begin position="30"/>
        <end position="467"/>
    </location>
</feature>
<reference evidence="3 4" key="1">
    <citation type="submission" date="2019-08" db="EMBL/GenBank/DDBJ databases">
        <title>Gluconobacter frateurii HD924 genome.</title>
        <authorList>
            <person name="Liu Y."/>
            <person name="Zhang P."/>
        </authorList>
    </citation>
    <scope>NUCLEOTIDE SEQUENCE [LARGE SCALE GENOMIC DNA]</scope>
    <source>
        <strain evidence="3 4">HD924</strain>
    </source>
</reference>